<dbReference type="EMBL" id="CP079194">
    <property type="protein sequence ID" value="QXT40896.1"/>
    <property type="molecule type" value="Genomic_DNA"/>
</dbReference>
<keyword evidence="8" id="KW-1185">Reference proteome</keyword>
<evidence type="ECO:0000256" key="4">
    <source>
        <dbReference type="ARBA" id="ARBA00022989"/>
    </source>
</evidence>
<sequence>MNAFLVGFGVSISLILAIGAQNAFVLRQGLQRQHVALVVTICALTDALLIGVGVFSIGWMTSEAAWLGDALLYGGAAFLIFYGAKSFHSAWTGSGALKAAGEVVQSWQTAALTCIAVTWLNPHMYLDTVVLVGSVSAQYPDAKLTFWLGAVLASFTFFVSLGFGARLLAPVFATRRAWIVLDIFVGALMWAIAAKLLLSSGA</sequence>
<dbReference type="Proteomes" id="UP000825009">
    <property type="component" value="Chromosome"/>
</dbReference>
<evidence type="ECO:0000256" key="5">
    <source>
        <dbReference type="ARBA" id="ARBA00023136"/>
    </source>
</evidence>
<evidence type="ECO:0000256" key="1">
    <source>
        <dbReference type="ARBA" id="ARBA00004651"/>
    </source>
</evidence>
<dbReference type="InterPro" id="IPR001123">
    <property type="entry name" value="LeuE-type"/>
</dbReference>
<evidence type="ECO:0000256" key="6">
    <source>
        <dbReference type="SAM" id="Phobius"/>
    </source>
</evidence>
<feature type="transmembrane region" description="Helical" evidence="6">
    <location>
        <begin position="144"/>
        <end position="165"/>
    </location>
</feature>
<dbReference type="GO" id="GO:0015171">
    <property type="term" value="F:amino acid transmembrane transporter activity"/>
    <property type="evidence" value="ECO:0007669"/>
    <property type="project" value="TreeGrafter"/>
</dbReference>
<dbReference type="PANTHER" id="PTHR30086">
    <property type="entry name" value="ARGININE EXPORTER PROTEIN ARGO"/>
    <property type="match status" value="1"/>
</dbReference>
<gene>
    <name evidence="7" type="ORF">KYE46_06630</name>
</gene>
<comment type="subcellular location">
    <subcellularLocation>
        <location evidence="1">Cell membrane</location>
        <topology evidence="1">Multi-pass membrane protein</topology>
    </subcellularLocation>
</comment>
<dbReference type="PANTHER" id="PTHR30086:SF20">
    <property type="entry name" value="ARGININE EXPORTER PROTEIN ARGO-RELATED"/>
    <property type="match status" value="1"/>
</dbReference>
<keyword evidence="2" id="KW-1003">Cell membrane</keyword>
<protein>
    <submittedName>
        <fullName evidence="7">LysE/ArgO family amino acid transporter</fullName>
    </submittedName>
</protein>
<keyword evidence="5 6" id="KW-0472">Membrane</keyword>
<feature type="transmembrane region" description="Helical" evidence="6">
    <location>
        <begin position="64"/>
        <end position="84"/>
    </location>
</feature>
<feature type="transmembrane region" description="Helical" evidence="6">
    <location>
        <begin position="35"/>
        <end position="57"/>
    </location>
</feature>
<dbReference type="Pfam" id="PF01810">
    <property type="entry name" value="LysE"/>
    <property type="match status" value="1"/>
</dbReference>
<keyword evidence="4 6" id="KW-1133">Transmembrane helix</keyword>
<dbReference type="RefSeq" id="WP_219004332.1">
    <property type="nucleotide sequence ID" value="NZ_CP079194.1"/>
</dbReference>
<keyword evidence="3 6" id="KW-0812">Transmembrane</keyword>
<name>A0A8F6YC65_9RHOB</name>
<evidence type="ECO:0000313" key="7">
    <source>
        <dbReference type="EMBL" id="QXT40896.1"/>
    </source>
</evidence>
<dbReference type="AlphaFoldDB" id="A0A8F6YC65"/>
<reference evidence="7 8" key="1">
    <citation type="submission" date="2021-07" db="EMBL/GenBank/DDBJ databases">
        <title>A novel Jannaschia species isolated from marine dinoflagellate Ceratoperidinium margalefii.</title>
        <authorList>
            <person name="Jiang Y."/>
            <person name="Li Z."/>
        </authorList>
    </citation>
    <scope>NUCLEOTIDE SEQUENCE [LARGE SCALE GENOMIC DNA]</scope>
    <source>
        <strain evidence="7 8">J12C1-MA-4</strain>
    </source>
</reference>
<evidence type="ECO:0000256" key="3">
    <source>
        <dbReference type="ARBA" id="ARBA00022692"/>
    </source>
</evidence>
<feature type="transmembrane region" description="Helical" evidence="6">
    <location>
        <begin position="177"/>
        <end position="198"/>
    </location>
</feature>
<evidence type="ECO:0000313" key="8">
    <source>
        <dbReference type="Proteomes" id="UP000825009"/>
    </source>
</evidence>
<accession>A0A8F6YC65</accession>
<evidence type="ECO:0000256" key="2">
    <source>
        <dbReference type="ARBA" id="ARBA00022475"/>
    </source>
</evidence>
<organism evidence="7 8">
    <name type="scientific">Gymnodinialimonas ceratoperidinii</name>
    <dbReference type="NCBI Taxonomy" id="2856823"/>
    <lineage>
        <taxon>Bacteria</taxon>
        <taxon>Pseudomonadati</taxon>
        <taxon>Pseudomonadota</taxon>
        <taxon>Alphaproteobacteria</taxon>
        <taxon>Rhodobacterales</taxon>
        <taxon>Paracoccaceae</taxon>
        <taxon>Gymnodinialimonas</taxon>
    </lineage>
</organism>
<dbReference type="KEGG" id="gce:KYE46_06630"/>
<dbReference type="GO" id="GO:0005886">
    <property type="term" value="C:plasma membrane"/>
    <property type="evidence" value="ECO:0007669"/>
    <property type="project" value="UniProtKB-SubCell"/>
</dbReference>
<proteinExistence type="predicted"/>